<reference evidence="4" key="1">
    <citation type="submission" date="2019-10" db="EMBL/GenBank/DDBJ databases">
        <title>Lacipirellula parvula gen. nov., sp. nov., representing a lineage of planctomycetes widespread in freshwater anoxic habitats, and description of the family Lacipirellulaceae.</title>
        <authorList>
            <person name="Dedysh S.N."/>
            <person name="Kulichevskaya I.S."/>
            <person name="Beletsky A.V."/>
            <person name="Rakitin A.L."/>
            <person name="Mardanov A.V."/>
            <person name="Ivanova A.A."/>
            <person name="Saltykova V.X."/>
            <person name="Rijpstra W.I.C."/>
            <person name="Sinninghe Damste J.S."/>
            <person name="Ravin N.V."/>
        </authorList>
    </citation>
    <scope>NUCLEOTIDE SEQUENCE [LARGE SCALE GENOMIC DNA]</scope>
    <source>
        <strain evidence="4">PX69</strain>
    </source>
</reference>
<evidence type="ECO:0008006" key="5">
    <source>
        <dbReference type="Google" id="ProtNLM"/>
    </source>
</evidence>
<evidence type="ECO:0000313" key="4">
    <source>
        <dbReference type="Proteomes" id="UP000326837"/>
    </source>
</evidence>
<sequence length="393" mass="41789">MYLESFNRCRLRLLIVGLACAATIGGDSACAQAARSGAGRAAQQLSQPVSLTWQEVPLATAIKRLAATQSIAVWLDRRIDPSTPINLTAADQPVSEVLDALSEQVGAAAVPFAGIVYVGPQQSADELTTLAELAREPLTKAPAAVRNAWLKPAPWSAPRLSQPRALLTQLAAEAEASALHADRIPHDLWPARELPTLAAIDRAVLLLAGFDLTCQLGVDGRQLDVVPIERPVAVSREYRIAPSRAAAFQEQLAQLPTAKASGDGSRQTVVARTEDHDLLRAALAGRPTGSAGATRAAPTRRPARSSSGSALDDRRFTLTIENKPLAAVLAQLASQLQLQIDWDAAIPETAEGRNVLVSCQVDKANLDDLLRALLNPAGFAHERSDAAISIRRQ</sequence>
<protein>
    <recommendedName>
        <fullName evidence="5">NolW-like domain-containing protein</fullName>
    </recommendedName>
</protein>
<proteinExistence type="predicted"/>
<feature type="region of interest" description="Disordered" evidence="1">
    <location>
        <begin position="287"/>
        <end position="310"/>
    </location>
</feature>
<organism evidence="3 4">
    <name type="scientific">Lacipirellula parvula</name>
    <dbReference type="NCBI Taxonomy" id="2650471"/>
    <lineage>
        <taxon>Bacteria</taxon>
        <taxon>Pseudomonadati</taxon>
        <taxon>Planctomycetota</taxon>
        <taxon>Planctomycetia</taxon>
        <taxon>Pirellulales</taxon>
        <taxon>Lacipirellulaceae</taxon>
        <taxon>Lacipirellula</taxon>
    </lineage>
</organism>
<feature type="signal peptide" evidence="2">
    <location>
        <begin position="1"/>
        <end position="21"/>
    </location>
</feature>
<dbReference type="AlphaFoldDB" id="A0A5K7XFG4"/>
<dbReference type="RefSeq" id="WP_152100579.1">
    <property type="nucleotide sequence ID" value="NZ_AP021861.1"/>
</dbReference>
<keyword evidence="4" id="KW-1185">Reference proteome</keyword>
<evidence type="ECO:0000256" key="2">
    <source>
        <dbReference type="SAM" id="SignalP"/>
    </source>
</evidence>
<gene>
    <name evidence="3" type="ORF">PLANPX_4747</name>
</gene>
<keyword evidence="2" id="KW-0732">Signal</keyword>
<evidence type="ECO:0000313" key="3">
    <source>
        <dbReference type="EMBL" id="BBO35135.1"/>
    </source>
</evidence>
<evidence type="ECO:0000256" key="1">
    <source>
        <dbReference type="SAM" id="MobiDB-lite"/>
    </source>
</evidence>
<feature type="chain" id="PRO_5025041788" description="NolW-like domain-containing protein" evidence="2">
    <location>
        <begin position="22"/>
        <end position="393"/>
    </location>
</feature>
<dbReference type="Proteomes" id="UP000326837">
    <property type="component" value="Chromosome"/>
</dbReference>
<dbReference type="EMBL" id="AP021861">
    <property type="protein sequence ID" value="BBO35135.1"/>
    <property type="molecule type" value="Genomic_DNA"/>
</dbReference>
<dbReference type="KEGG" id="lpav:PLANPX_4747"/>
<name>A0A5K7XFG4_9BACT</name>
<accession>A0A5K7XFG4</accession>